<evidence type="ECO:0000256" key="2">
    <source>
        <dbReference type="ARBA" id="ARBA00007613"/>
    </source>
</evidence>
<dbReference type="STRING" id="517418.Ctha_0641"/>
<evidence type="ECO:0000256" key="3">
    <source>
        <dbReference type="ARBA" id="ARBA00022448"/>
    </source>
</evidence>
<evidence type="ECO:0000313" key="8">
    <source>
        <dbReference type="EMBL" id="ACF13111.1"/>
    </source>
</evidence>
<dbReference type="HOGENOM" id="CLU_012817_11_0_10"/>
<dbReference type="Proteomes" id="UP000001208">
    <property type="component" value="Chromosome"/>
</dbReference>
<evidence type="ECO:0000256" key="7">
    <source>
        <dbReference type="ARBA" id="ARBA00023237"/>
    </source>
</evidence>
<accession>B3QVQ4</accession>
<evidence type="ECO:0000256" key="1">
    <source>
        <dbReference type="ARBA" id="ARBA00004442"/>
    </source>
</evidence>
<dbReference type="Gene3D" id="1.20.1600.10">
    <property type="entry name" value="Outer membrane efflux proteins (OEP)"/>
    <property type="match status" value="1"/>
</dbReference>
<evidence type="ECO:0000256" key="5">
    <source>
        <dbReference type="ARBA" id="ARBA00022692"/>
    </source>
</evidence>
<keyword evidence="4" id="KW-1134">Transmembrane beta strand</keyword>
<keyword evidence="5" id="KW-0812">Transmembrane</keyword>
<dbReference type="GO" id="GO:0015288">
    <property type="term" value="F:porin activity"/>
    <property type="evidence" value="ECO:0007669"/>
    <property type="project" value="TreeGrafter"/>
</dbReference>
<dbReference type="KEGG" id="cts:Ctha_0641"/>
<evidence type="ECO:0000256" key="6">
    <source>
        <dbReference type="ARBA" id="ARBA00023136"/>
    </source>
</evidence>
<dbReference type="GO" id="GO:0015562">
    <property type="term" value="F:efflux transmembrane transporter activity"/>
    <property type="evidence" value="ECO:0007669"/>
    <property type="project" value="InterPro"/>
</dbReference>
<proteinExistence type="inferred from homology"/>
<keyword evidence="6" id="KW-0472">Membrane</keyword>
<dbReference type="PANTHER" id="PTHR30026:SF20">
    <property type="entry name" value="OUTER MEMBRANE PROTEIN TOLC"/>
    <property type="match status" value="1"/>
</dbReference>
<dbReference type="EMBL" id="CP001100">
    <property type="protein sequence ID" value="ACF13111.1"/>
    <property type="molecule type" value="Genomic_DNA"/>
</dbReference>
<dbReference type="eggNOG" id="COG1538">
    <property type="taxonomic scope" value="Bacteria"/>
</dbReference>
<sequence length="503" mass="55876">MNDVCLFVATQKFLKLTWDISFKTMRYPFKASVLVGFLLFFSTQAFGQSPSAAKTLTLKECIRIALKNATSVQKAENSYALTGAQVLSSYGQFLPSLSVSSSYTFYSNSNDLQQTALNEVVAGDTLSTISTSVVSTKSRSARYSISSSLNLFNGFSDYASLKQSLRNEDAAKYSLARAKEQIAFDVAQAYLQVLLNQELLKISQETYTSSQEQLQQIAAQVKIGAKAEADLYQQEAEVSSDELSVIDAENTLRSSKIDLLVKLRLNPRENYEFFVPATDTTELDSQYRSLDWLVAEAIESRSDLKSAKFSMEAYDWSITGAKSDYYPSLNLNFSYGSSGTLIDDQTIDGTAVDNPSLANLFDQLKEQTSTSIALGLSWTIFDGFSRNLSVQQAKVNYQNSRLDYEDLKLDVISEVTQAFGDYNAALKKLESTRKGLTSAEKAYETVNERYKIGSATFVELSSSRATLVTAQANRAQAEFNFTFQKKILAYYIGAVDIDTYFPE</sequence>
<dbReference type="OrthoDB" id="9811587at2"/>
<dbReference type="Pfam" id="PF02321">
    <property type="entry name" value="OEP"/>
    <property type="match status" value="2"/>
</dbReference>
<dbReference type="InterPro" id="IPR003423">
    <property type="entry name" value="OMP_efflux"/>
</dbReference>
<dbReference type="GO" id="GO:1990281">
    <property type="term" value="C:efflux pump complex"/>
    <property type="evidence" value="ECO:0007669"/>
    <property type="project" value="TreeGrafter"/>
</dbReference>
<dbReference type="SUPFAM" id="SSF56954">
    <property type="entry name" value="Outer membrane efflux proteins (OEP)"/>
    <property type="match status" value="1"/>
</dbReference>
<comment type="subcellular location">
    <subcellularLocation>
        <location evidence="1">Cell outer membrane</location>
    </subcellularLocation>
</comment>
<keyword evidence="9" id="KW-1185">Reference proteome</keyword>
<organism evidence="8 9">
    <name type="scientific">Chloroherpeton thalassium (strain ATCC 35110 / GB-78)</name>
    <dbReference type="NCBI Taxonomy" id="517418"/>
    <lineage>
        <taxon>Bacteria</taxon>
        <taxon>Pseudomonadati</taxon>
        <taxon>Chlorobiota</taxon>
        <taxon>Chlorobiia</taxon>
        <taxon>Chlorobiales</taxon>
        <taxon>Chloroherpetonaceae</taxon>
        <taxon>Chloroherpeton</taxon>
    </lineage>
</organism>
<comment type="similarity">
    <text evidence="2">Belongs to the outer membrane factor (OMF) (TC 1.B.17) family.</text>
</comment>
<dbReference type="GO" id="GO:0009279">
    <property type="term" value="C:cell outer membrane"/>
    <property type="evidence" value="ECO:0007669"/>
    <property type="project" value="UniProtKB-SubCell"/>
</dbReference>
<reference evidence="8 9" key="1">
    <citation type="submission" date="2008-06" db="EMBL/GenBank/DDBJ databases">
        <title>Complete sequence of Chloroherpeton thalassium ATCC 35110.</title>
        <authorList>
            <consortium name="US DOE Joint Genome Institute"/>
            <person name="Lucas S."/>
            <person name="Copeland A."/>
            <person name="Lapidus A."/>
            <person name="Glavina del Rio T."/>
            <person name="Dalin E."/>
            <person name="Tice H."/>
            <person name="Bruce D."/>
            <person name="Goodwin L."/>
            <person name="Pitluck S."/>
            <person name="Schmutz J."/>
            <person name="Larimer F."/>
            <person name="Land M."/>
            <person name="Hauser L."/>
            <person name="Kyrpides N."/>
            <person name="Mikhailova N."/>
            <person name="Liu Z."/>
            <person name="Li T."/>
            <person name="Zhao F."/>
            <person name="Overmann J."/>
            <person name="Bryant D.A."/>
            <person name="Richardson P."/>
        </authorList>
    </citation>
    <scope>NUCLEOTIDE SEQUENCE [LARGE SCALE GENOMIC DNA]</scope>
    <source>
        <strain evidence="9">ATCC 35110 / GB-78</strain>
    </source>
</reference>
<protein>
    <submittedName>
        <fullName evidence="8">Outer membrane efflux protein</fullName>
    </submittedName>
</protein>
<evidence type="ECO:0000256" key="4">
    <source>
        <dbReference type="ARBA" id="ARBA00022452"/>
    </source>
</evidence>
<evidence type="ECO:0000313" key="9">
    <source>
        <dbReference type="Proteomes" id="UP000001208"/>
    </source>
</evidence>
<keyword evidence="3" id="KW-0813">Transport</keyword>
<dbReference type="AlphaFoldDB" id="B3QVQ4"/>
<keyword evidence="7" id="KW-0998">Cell outer membrane</keyword>
<gene>
    <name evidence="8" type="ordered locus">Ctha_0641</name>
</gene>
<name>B3QVQ4_CHLT3</name>
<dbReference type="InterPro" id="IPR051906">
    <property type="entry name" value="TolC-like"/>
</dbReference>
<dbReference type="PANTHER" id="PTHR30026">
    <property type="entry name" value="OUTER MEMBRANE PROTEIN TOLC"/>
    <property type="match status" value="1"/>
</dbReference>